<dbReference type="NCBIfam" id="NF045515">
    <property type="entry name" value="Glp_gephyrin"/>
    <property type="match status" value="1"/>
</dbReference>
<evidence type="ECO:0000313" key="13">
    <source>
        <dbReference type="EMBL" id="SKB27294.1"/>
    </source>
</evidence>
<evidence type="ECO:0000256" key="6">
    <source>
        <dbReference type="ARBA" id="ARBA00022679"/>
    </source>
</evidence>
<evidence type="ECO:0000256" key="2">
    <source>
        <dbReference type="ARBA" id="ARBA00002901"/>
    </source>
</evidence>
<dbReference type="NCBIfam" id="TIGR00177">
    <property type="entry name" value="molyb_syn"/>
    <property type="match status" value="1"/>
</dbReference>
<dbReference type="SUPFAM" id="SSF63867">
    <property type="entry name" value="MoeA C-terminal domain-like"/>
    <property type="match status" value="1"/>
</dbReference>
<dbReference type="InterPro" id="IPR036688">
    <property type="entry name" value="MoeA_C_domain_IV_sf"/>
</dbReference>
<evidence type="ECO:0000256" key="10">
    <source>
        <dbReference type="ARBA" id="ARBA00047317"/>
    </source>
</evidence>
<sequence>MPSEFISVQEARDLIEAHIQLLSPVNVSLMDAGGLVIAEDVFAKTDVPPFNQSSMDGYAINYNGWQATGELTIYGEVAAGSTSGTYLQAHTAARIFTGAAVPDGADTVVMQEKVRVDGNKLLIEDESLVQGLNFRAKGSEIKSGAIALEKGSLMTPASIGYLAGVGIENISAYPRPSVAVILTGDELQAPGKSLVHGQVYESNSFALNAALKQAGVSQIKFYSSADTLAALTGVIREALDQADVVLLTGGVSVGDYDFVIRAASANDVEQIFHKIRQKPGKPLFFGKKGQKVVFGLPGNPASVLSCYYEYVLPALGQMSSRKTALESRTAPLKTSLKKPAGLTQFLKGYYDGISASDLKAQESFRLSSFAKANCLIRLEEGRAEYSENELVEIHLLPEYYG</sequence>
<dbReference type="SUPFAM" id="SSF63882">
    <property type="entry name" value="MoeA N-terminal region -like"/>
    <property type="match status" value="1"/>
</dbReference>
<evidence type="ECO:0000256" key="5">
    <source>
        <dbReference type="ARBA" id="ARBA00022505"/>
    </source>
</evidence>
<evidence type="ECO:0000256" key="8">
    <source>
        <dbReference type="ARBA" id="ARBA00022842"/>
    </source>
</evidence>
<dbReference type="Pfam" id="PF00994">
    <property type="entry name" value="MoCF_biosynth"/>
    <property type="match status" value="1"/>
</dbReference>
<dbReference type="EMBL" id="FUYR01000001">
    <property type="protein sequence ID" value="SKB27294.1"/>
    <property type="molecule type" value="Genomic_DNA"/>
</dbReference>
<dbReference type="UniPathway" id="UPA00344"/>
<dbReference type="AlphaFoldDB" id="A0A1T4ZWZ3"/>
<dbReference type="FunFam" id="3.40.980.10:FF:000004">
    <property type="entry name" value="Molybdopterin molybdenumtransferase"/>
    <property type="match status" value="1"/>
</dbReference>
<dbReference type="PANTHER" id="PTHR10192">
    <property type="entry name" value="MOLYBDOPTERIN BIOSYNTHESIS PROTEIN"/>
    <property type="match status" value="1"/>
</dbReference>
<dbReference type="SUPFAM" id="SSF53218">
    <property type="entry name" value="Molybdenum cofactor biosynthesis proteins"/>
    <property type="match status" value="1"/>
</dbReference>
<evidence type="ECO:0000256" key="4">
    <source>
        <dbReference type="ARBA" id="ARBA00010763"/>
    </source>
</evidence>
<keyword evidence="9 11" id="KW-0501">Molybdenum cofactor biosynthesis</keyword>
<dbReference type="EC" id="2.10.1.1" evidence="11"/>
<keyword evidence="6 11" id="KW-0808">Transferase</keyword>
<protein>
    <recommendedName>
        <fullName evidence="11">Molybdopterin molybdenumtransferase</fullName>
        <ecNumber evidence="11">2.10.1.1</ecNumber>
    </recommendedName>
</protein>
<dbReference type="Pfam" id="PF03453">
    <property type="entry name" value="MoeA_N"/>
    <property type="match status" value="1"/>
</dbReference>
<evidence type="ECO:0000313" key="14">
    <source>
        <dbReference type="Proteomes" id="UP000189981"/>
    </source>
</evidence>
<comment type="catalytic activity">
    <reaction evidence="10">
        <text>adenylyl-molybdopterin + molybdate = Mo-molybdopterin + AMP + H(+)</text>
        <dbReference type="Rhea" id="RHEA:35047"/>
        <dbReference type="ChEBI" id="CHEBI:15378"/>
        <dbReference type="ChEBI" id="CHEBI:36264"/>
        <dbReference type="ChEBI" id="CHEBI:62727"/>
        <dbReference type="ChEBI" id="CHEBI:71302"/>
        <dbReference type="ChEBI" id="CHEBI:456215"/>
        <dbReference type="EC" id="2.10.1.1"/>
    </reaction>
</comment>
<dbReference type="Gene3D" id="3.90.105.10">
    <property type="entry name" value="Molybdopterin biosynthesis moea protein, domain 2"/>
    <property type="match status" value="1"/>
</dbReference>
<dbReference type="CDD" id="cd00887">
    <property type="entry name" value="MoeA"/>
    <property type="match status" value="1"/>
</dbReference>
<dbReference type="Gene3D" id="2.170.190.11">
    <property type="entry name" value="Molybdopterin biosynthesis moea protein, domain 3"/>
    <property type="match status" value="1"/>
</dbReference>
<organism evidence="13 14">
    <name type="scientific">Daejeonella lutea</name>
    <dbReference type="NCBI Taxonomy" id="572036"/>
    <lineage>
        <taxon>Bacteria</taxon>
        <taxon>Pseudomonadati</taxon>
        <taxon>Bacteroidota</taxon>
        <taxon>Sphingobacteriia</taxon>
        <taxon>Sphingobacteriales</taxon>
        <taxon>Sphingobacteriaceae</taxon>
        <taxon>Daejeonella</taxon>
    </lineage>
</organism>
<proteinExistence type="inferred from homology"/>
<dbReference type="SMART" id="SM00852">
    <property type="entry name" value="MoCF_biosynth"/>
    <property type="match status" value="1"/>
</dbReference>
<dbReference type="GO" id="GO:0046872">
    <property type="term" value="F:metal ion binding"/>
    <property type="evidence" value="ECO:0007669"/>
    <property type="project" value="UniProtKB-UniRule"/>
</dbReference>
<keyword evidence="14" id="KW-1185">Reference proteome</keyword>
<comment type="pathway">
    <text evidence="3 11">Cofactor biosynthesis; molybdopterin biosynthesis.</text>
</comment>
<dbReference type="InterPro" id="IPR036425">
    <property type="entry name" value="MoaB/Mog-like_dom_sf"/>
</dbReference>
<dbReference type="PANTHER" id="PTHR10192:SF5">
    <property type="entry name" value="GEPHYRIN"/>
    <property type="match status" value="1"/>
</dbReference>
<evidence type="ECO:0000256" key="9">
    <source>
        <dbReference type="ARBA" id="ARBA00023150"/>
    </source>
</evidence>
<evidence type="ECO:0000259" key="12">
    <source>
        <dbReference type="SMART" id="SM00852"/>
    </source>
</evidence>
<comment type="cofactor">
    <cofactor evidence="1 11">
        <name>Mg(2+)</name>
        <dbReference type="ChEBI" id="CHEBI:18420"/>
    </cofactor>
</comment>
<comment type="function">
    <text evidence="2 11">Catalyzes the insertion of molybdate into adenylated molybdopterin with the concomitant release of AMP.</text>
</comment>
<dbReference type="RefSeq" id="WP_079700566.1">
    <property type="nucleotide sequence ID" value="NZ_FUYR01000001.1"/>
</dbReference>
<dbReference type="OrthoDB" id="9804758at2"/>
<keyword evidence="7 11" id="KW-0479">Metal-binding</keyword>
<feature type="domain" description="MoaB/Mog" evidence="12">
    <location>
        <begin position="179"/>
        <end position="317"/>
    </location>
</feature>
<gene>
    <name evidence="13" type="ORF">SAMN05661099_0048</name>
</gene>
<dbReference type="InterPro" id="IPR005110">
    <property type="entry name" value="MoeA_linker/N"/>
</dbReference>
<dbReference type="GO" id="GO:0006777">
    <property type="term" value="P:Mo-molybdopterin cofactor biosynthetic process"/>
    <property type="evidence" value="ECO:0007669"/>
    <property type="project" value="UniProtKB-UniRule"/>
</dbReference>
<comment type="similarity">
    <text evidence="4 11">Belongs to the MoeA family.</text>
</comment>
<keyword evidence="8 11" id="KW-0460">Magnesium</keyword>
<dbReference type="GO" id="GO:0005829">
    <property type="term" value="C:cytosol"/>
    <property type="evidence" value="ECO:0007669"/>
    <property type="project" value="TreeGrafter"/>
</dbReference>
<dbReference type="Gene3D" id="3.40.980.10">
    <property type="entry name" value="MoaB/Mog-like domain"/>
    <property type="match status" value="1"/>
</dbReference>
<evidence type="ECO:0000256" key="7">
    <source>
        <dbReference type="ARBA" id="ARBA00022723"/>
    </source>
</evidence>
<evidence type="ECO:0000256" key="1">
    <source>
        <dbReference type="ARBA" id="ARBA00001946"/>
    </source>
</evidence>
<evidence type="ECO:0000256" key="11">
    <source>
        <dbReference type="RuleBase" id="RU365090"/>
    </source>
</evidence>
<evidence type="ECO:0000256" key="3">
    <source>
        <dbReference type="ARBA" id="ARBA00005046"/>
    </source>
</evidence>
<dbReference type="Gene3D" id="2.40.340.10">
    <property type="entry name" value="MoeA, C-terminal, domain IV"/>
    <property type="match status" value="1"/>
</dbReference>
<dbReference type="InterPro" id="IPR038987">
    <property type="entry name" value="MoeA-like"/>
</dbReference>
<dbReference type="Proteomes" id="UP000189981">
    <property type="component" value="Unassembled WGS sequence"/>
</dbReference>
<dbReference type="InterPro" id="IPR005111">
    <property type="entry name" value="MoeA_C_domain_IV"/>
</dbReference>
<dbReference type="Pfam" id="PF03454">
    <property type="entry name" value="MoeA_C"/>
    <property type="match status" value="1"/>
</dbReference>
<dbReference type="STRING" id="572036.SAMN05661099_0048"/>
<reference evidence="14" key="1">
    <citation type="submission" date="2017-02" db="EMBL/GenBank/DDBJ databases">
        <authorList>
            <person name="Varghese N."/>
            <person name="Submissions S."/>
        </authorList>
    </citation>
    <scope>NUCLEOTIDE SEQUENCE [LARGE SCALE GENOMIC DNA]</scope>
    <source>
        <strain evidence="14">DSM 22385</strain>
    </source>
</reference>
<dbReference type="InterPro" id="IPR001453">
    <property type="entry name" value="MoaB/Mog_dom"/>
</dbReference>
<name>A0A1T4ZWZ3_9SPHI</name>
<accession>A0A1T4ZWZ3</accession>
<dbReference type="InterPro" id="IPR036135">
    <property type="entry name" value="MoeA_linker/N_sf"/>
</dbReference>
<dbReference type="GO" id="GO:0061599">
    <property type="term" value="F:molybdopterin molybdotransferase activity"/>
    <property type="evidence" value="ECO:0007669"/>
    <property type="project" value="UniProtKB-UniRule"/>
</dbReference>
<keyword evidence="5 11" id="KW-0500">Molybdenum</keyword>